<gene>
    <name evidence="2" type="ORF">A2361_00745</name>
</gene>
<accession>A0A1F8D191</accession>
<evidence type="ECO:0000313" key="2">
    <source>
        <dbReference type="EMBL" id="OGM81555.1"/>
    </source>
</evidence>
<feature type="transmembrane region" description="Helical" evidence="1">
    <location>
        <begin position="12"/>
        <end position="32"/>
    </location>
</feature>
<keyword evidence="1" id="KW-0472">Membrane</keyword>
<organism evidence="2 3">
    <name type="scientific">Candidatus Woesebacteria bacterium RIFOXYB1_FULL_40_26</name>
    <dbReference type="NCBI Taxonomy" id="1802539"/>
    <lineage>
        <taxon>Bacteria</taxon>
        <taxon>Candidatus Woeseibacteriota</taxon>
    </lineage>
</organism>
<proteinExistence type="predicted"/>
<evidence type="ECO:0008006" key="4">
    <source>
        <dbReference type="Google" id="ProtNLM"/>
    </source>
</evidence>
<dbReference type="EMBL" id="MGHZ01000006">
    <property type="protein sequence ID" value="OGM81555.1"/>
    <property type="molecule type" value="Genomic_DNA"/>
</dbReference>
<reference evidence="2 3" key="1">
    <citation type="journal article" date="2016" name="Nat. Commun.">
        <title>Thousands of microbial genomes shed light on interconnected biogeochemical processes in an aquifer system.</title>
        <authorList>
            <person name="Anantharaman K."/>
            <person name="Brown C.T."/>
            <person name="Hug L.A."/>
            <person name="Sharon I."/>
            <person name="Castelle C.J."/>
            <person name="Probst A.J."/>
            <person name="Thomas B.C."/>
            <person name="Singh A."/>
            <person name="Wilkins M.J."/>
            <person name="Karaoz U."/>
            <person name="Brodie E.L."/>
            <person name="Williams K.H."/>
            <person name="Hubbard S.S."/>
            <person name="Banfield J.F."/>
        </authorList>
    </citation>
    <scope>NUCLEOTIDE SEQUENCE [LARGE SCALE GENOMIC DNA]</scope>
</reference>
<keyword evidence="1" id="KW-1133">Transmembrane helix</keyword>
<dbReference type="Proteomes" id="UP000178848">
    <property type="component" value="Unassembled WGS sequence"/>
</dbReference>
<sequence length="296" mass="30930">MNMLPSKHESGQTLLLVLLSMAVILTIILSILSRSITDITITSKEEEALRAFSAAEAGIERALLTGIFTPGAFEGSSFSGSVTNLAQAQASFVYPDELVSGDSSTVWFIDHDPTTGELTCTTGNCFRGSSMKVCWGKEGTNPSGATTPALEVSILYDTTPAPSGDYSDVKIKRLALDPNSGRRGTNKFSAASGACTVSGNSFAFSTNVDFTGAGLNIPCYSTAGCLLTAKLRLLYNSQTQPVAVEVTGGILPSQGLIVESTGISGEATRKVQVFQTFGEPPPIFDSAVFSPGGLVK</sequence>
<evidence type="ECO:0000313" key="3">
    <source>
        <dbReference type="Proteomes" id="UP000178848"/>
    </source>
</evidence>
<dbReference type="AlphaFoldDB" id="A0A1F8D191"/>
<name>A0A1F8D191_9BACT</name>
<protein>
    <recommendedName>
        <fullName evidence="4">Type 4 fimbrial biogenesis protein PilX N-terminal domain-containing protein</fullName>
    </recommendedName>
</protein>
<comment type="caution">
    <text evidence="2">The sequence shown here is derived from an EMBL/GenBank/DDBJ whole genome shotgun (WGS) entry which is preliminary data.</text>
</comment>
<evidence type="ECO:0000256" key="1">
    <source>
        <dbReference type="SAM" id="Phobius"/>
    </source>
</evidence>
<keyword evidence="1" id="KW-0812">Transmembrane</keyword>